<gene>
    <name evidence="2" type="ORF">GCM10010145_67810</name>
</gene>
<reference evidence="2" key="2">
    <citation type="submission" date="2020-09" db="EMBL/GenBank/DDBJ databases">
        <authorList>
            <person name="Sun Q."/>
            <person name="Ohkuma M."/>
        </authorList>
    </citation>
    <scope>NUCLEOTIDE SEQUENCE</scope>
    <source>
        <strain evidence="2">JCM 3131</strain>
    </source>
</reference>
<evidence type="ECO:0000313" key="2">
    <source>
        <dbReference type="EMBL" id="GGQ88737.1"/>
    </source>
</evidence>
<feature type="domain" description="Tn3 transposase DDE" evidence="1">
    <location>
        <begin position="11"/>
        <end position="94"/>
    </location>
</feature>
<accession>A0A918EXZ1</accession>
<dbReference type="GO" id="GO:0004803">
    <property type="term" value="F:transposase activity"/>
    <property type="evidence" value="ECO:0007669"/>
    <property type="project" value="InterPro"/>
</dbReference>
<dbReference type="Pfam" id="PF01526">
    <property type="entry name" value="DDE_Tnp_Tn3"/>
    <property type="match status" value="1"/>
</dbReference>
<reference evidence="2" key="1">
    <citation type="journal article" date="2014" name="Int. J. Syst. Evol. Microbiol.">
        <title>Complete genome sequence of Corynebacterium casei LMG S-19264T (=DSM 44701T), isolated from a smear-ripened cheese.</title>
        <authorList>
            <consortium name="US DOE Joint Genome Institute (JGI-PGF)"/>
            <person name="Walter F."/>
            <person name="Albersmeier A."/>
            <person name="Kalinowski J."/>
            <person name="Ruckert C."/>
        </authorList>
    </citation>
    <scope>NUCLEOTIDE SEQUENCE</scope>
    <source>
        <strain evidence="2">JCM 3131</strain>
    </source>
</reference>
<dbReference type="InterPro" id="IPR002513">
    <property type="entry name" value="Tn3_Tnp_DDE_dom"/>
</dbReference>
<dbReference type="EMBL" id="BMQK01000029">
    <property type="protein sequence ID" value="GGQ88737.1"/>
    <property type="molecule type" value="Genomic_DNA"/>
</dbReference>
<comment type="caution">
    <text evidence="2">The sequence shown here is derived from an EMBL/GenBank/DDBJ whole genome shotgun (WGS) entry which is preliminary data.</text>
</comment>
<sequence length="133" mass="14841">MRDVASSIPHEGRHAPARRIVHGRAGQLYQRHQDGTEDRIGAFGLVLNALVLSDTRYLDAAVTQLREDGLDVRDEDVACLPPFVRHRINMLGRYLFQPPSCLGACVRRGIRTPPARNGAPVRWASTAEAYQRT</sequence>
<dbReference type="AlphaFoldDB" id="A0A918EXZ1"/>
<evidence type="ECO:0000313" key="3">
    <source>
        <dbReference type="Proteomes" id="UP000620156"/>
    </source>
</evidence>
<protein>
    <recommendedName>
        <fullName evidence="1">Tn3 transposase DDE domain-containing protein</fullName>
    </recommendedName>
</protein>
<proteinExistence type="predicted"/>
<evidence type="ECO:0000259" key="1">
    <source>
        <dbReference type="Pfam" id="PF01526"/>
    </source>
</evidence>
<name>A0A918EXZ1_9ACTN</name>
<dbReference type="Proteomes" id="UP000620156">
    <property type="component" value="Unassembled WGS sequence"/>
</dbReference>
<organism evidence="2 3">
    <name type="scientific">Streptomyces ruber</name>
    <dbReference type="NCBI Taxonomy" id="83378"/>
    <lineage>
        <taxon>Bacteria</taxon>
        <taxon>Bacillati</taxon>
        <taxon>Actinomycetota</taxon>
        <taxon>Actinomycetes</taxon>
        <taxon>Kitasatosporales</taxon>
        <taxon>Streptomycetaceae</taxon>
        <taxon>Streptomyces</taxon>
    </lineage>
</organism>
<dbReference type="GO" id="GO:0006313">
    <property type="term" value="P:DNA transposition"/>
    <property type="evidence" value="ECO:0007669"/>
    <property type="project" value="InterPro"/>
</dbReference>
<keyword evidence="3" id="KW-1185">Reference proteome</keyword>